<dbReference type="EC" id="2.6.1.85" evidence="3"/>
<dbReference type="InterPro" id="IPR006221">
    <property type="entry name" value="TrpG/PapA_dom"/>
</dbReference>
<keyword evidence="3" id="KW-0808">Transferase</keyword>
<dbReference type="PANTHER" id="PTHR43418:SF4">
    <property type="entry name" value="MULTIFUNCTIONAL TRYPTOPHAN BIOSYNTHESIS PROTEIN"/>
    <property type="match status" value="1"/>
</dbReference>
<reference evidence="3" key="1">
    <citation type="submission" date="2017-02" db="EMBL/GenBank/DDBJ databases">
        <title>Delving into the versatile metabolic prowess of the omnipresent phylum Bacteroidetes.</title>
        <authorList>
            <person name="Nobu M.K."/>
            <person name="Mei R."/>
            <person name="Narihiro T."/>
            <person name="Kuroda K."/>
            <person name="Liu W.-T."/>
        </authorList>
    </citation>
    <scope>NUCLEOTIDE SEQUENCE</scope>
    <source>
        <strain evidence="3">ADurb.Bin276</strain>
    </source>
</reference>
<dbReference type="GO" id="GO:0005829">
    <property type="term" value="C:cytosol"/>
    <property type="evidence" value="ECO:0007669"/>
    <property type="project" value="TreeGrafter"/>
</dbReference>
<comment type="caution">
    <text evidence="3">The sequence shown here is derived from an EMBL/GenBank/DDBJ whole genome shotgun (WGS) entry which is preliminary data.</text>
</comment>
<organism evidence="3">
    <name type="scientific">Candidatus Atribacter allofermentans</name>
    <dbReference type="NCBI Taxonomy" id="1852833"/>
    <lineage>
        <taxon>Bacteria</taxon>
        <taxon>Pseudomonadati</taxon>
        <taxon>Atribacterota</taxon>
        <taxon>Atribacteria</taxon>
        <taxon>Atribacterales</taxon>
        <taxon>Atribacteraceae</taxon>
        <taxon>Atribacter</taxon>
    </lineage>
</organism>
<dbReference type="InterPro" id="IPR050472">
    <property type="entry name" value="Anth_synth/Amidotransfase"/>
</dbReference>
<dbReference type="InterPro" id="IPR029062">
    <property type="entry name" value="Class_I_gatase-like"/>
</dbReference>
<keyword evidence="1" id="KW-0315">Glutamine amidotransferase</keyword>
<dbReference type="EMBL" id="MWBQ01000004">
    <property type="protein sequence ID" value="OQA61850.1"/>
    <property type="molecule type" value="Genomic_DNA"/>
</dbReference>
<protein>
    <submittedName>
        <fullName evidence="3">Aminodeoxychorismate/anthranilate synthase component 2</fullName>
        <ecNumber evidence="3">2.6.1.85</ecNumber>
    </submittedName>
</protein>
<name>A0A1V5T500_9BACT</name>
<gene>
    <name evidence="3" type="primary">pabA_2</name>
    <name evidence="3" type="ORF">BWY41_00015</name>
</gene>
<dbReference type="PRINTS" id="PR00097">
    <property type="entry name" value="ANTSNTHASEII"/>
</dbReference>
<feature type="domain" description="Glutamine amidotransferase" evidence="2">
    <location>
        <begin position="4"/>
        <end position="80"/>
    </location>
</feature>
<evidence type="ECO:0000313" key="3">
    <source>
        <dbReference type="EMBL" id="OQA61850.1"/>
    </source>
</evidence>
<dbReference type="CDD" id="cd01743">
    <property type="entry name" value="GATase1_Anthranilate_Synthase"/>
    <property type="match status" value="1"/>
</dbReference>
<dbReference type="GO" id="GO:0000162">
    <property type="term" value="P:L-tryptophan biosynthetic process"/>
    <property type="evidence" value="ECO:0007669"/>
    <property type="project" value="TreeGrafter"/>
</dbReference>
<dbReference type="PROSITE" id="PS51273">
    <property type="entry name" value="GATASE_TYPE_1"/>
    <property type="match status" value="1"/>
</dbReference>
<dbReference type="InterPro" id="IPR017926">
    <property type="entry name" value="GATASE"/>
</dbReference>
<dbReference type="Gene3D" id="3.40.50.880">
    <property type="match status" value="1"/>
</dbReference>
<evidence type="ECO:0000256" key="1">
    <source>
        <dbReference type="ARBA" id="ARBA00022962"/>
    </source>
</evidence>
<dbReference type="PANTHER" id="PTHR43418">
    <property type="entry name" value="MULTIFUNCTIONAL TRYPTOPHAN BIOSYNTHESIS PROTEIN-RELATED"/>
    <property type="match status" value="1"/>
</dbReference>
<dbReference type="AlphaFoldDB" id="A0A1V5T500"/>
<evidence type="ECO:0000259" key="2">
    <source>
        <dbReference type="Pfam" id="PF00117"/>
    </source>
</evidence>
<dbReference type="SUPFAM" id="SSF52317">
    <property type="entry name" value="Class I glutamine amidotransferase-like"/>
    <property type="match status" value="1"/>
</dbReference>
<accession>A0A1V5T500</accession>
<proteinExistence type="predicted"/>
<sequence length="87" mass="9935">MIHLTSSRLFQGIPEEIEVGRYHSLIVQTESIPPSLRVTAWSSEHEIMALEHNIFPVFGVQFHPESILTPFGKLILSNFLEIKYAES</sequence>
<dbReference type="GO" id="GO:0004049">
    <property type="term" value="F:anthranilate synthase activity"/>
    <property type="evidence" value="ECO:0007669"/>
    <property type="project" value="TreeGrafter"/>
</dbReference>
<dbReference type="Pfam" id="PF00117">
    <property type="entry name" value="GATase"/>
    <property type="match status" value="1"/>
</dbReference>
<dbReference type="GO" id="GO:0046820">
    <property type="term" value="F:4-amino-4-deoxychorismate synthase activity"/>
    <property type="evidence" value="ECO:0007669"/>
    <property type="project" value="UniProtKB-EC"/>
</dbReference>
<keyword evidence="3" id="KW-0032">Aminotransferase</keyword>
<dbReference type="Proteomes" id="UP000485569">
    <property type="component" value="Unassembled WGS sequence"/>
</dbReference>